<evidence type="ECO:0000313" key="2">
    <source>
        <dbReference type="EMBL" id="RMX47086.1"/>
    </source>
</evidence>
<dbReference type="OrthoDB" id="5986914at2759"/>
<gene>
    <name evidence="2" type="ORF">pdam_00025723</name>
</gene>
<dbReference type="InterPro" id="IPR011335">
    <property type="entry name" value="Restrct_endonuc-II-like"/>
</dbReference>
<dbReference type="EMBL" id="RCHS01002496">
    <property type="protein sequence ID" value="RMX47086.1"/>
    <property type="molecule type" value="Genomic_DNA"/>
</dbReference>
<dbReference type="SUPFAM" id="SSF52980">
    <property type="entry name" value="Restriction endonuclease-like"/>
    <property type="match status" value="1"/>
</dbReference>
<dbReference type="PANTHER" id="PTHR47526:SF3">
    <property type="entry name" value="PHD-TYPE DOMAIN-CONTAINING PROTEIN"/>
    <property type="match status" value="1"/>
</dbReference>
<organism evidence="2 3">
    <name type="scientific">Pocillopora damicornis</name>
    <name type="common">Cauliflower coral</name>
    <name type="synonym">Millepora damicornis</name>
    <dbReference type="NCBI Taxonomy" id="46731"/>
    <lineage>
        <taxon>Eukaryota</taxon>
        <taxon>Metazoa</taxon>
        <taxon>Cnidaria</taxon>
        <taxon>Anthozoa</taxon>
        <taxon>Hexacorallia</taxon>
        <taxon>Scleractinia</taxon>
        <taxon>Astrocoeniina</taxon>
        <taxon>Pocilloporidae</taxon>
        <taxon>Pocillopora</taxon>
    </lineage>
</organism>
<reference evidence="2 3" key="1">
    <citation type="journal article" date="2018" name="Sci. Rep.">
        <title>Comparative analysis of the Pocillopora damicornis genome highlights role of immune system in coral evolution.</title>
        <authorList>
            <person name="Cunning R."/>
            <person name="Bay R.A."/>
            <person name="Gillette P."/>
            <person name="Baker A.C."/>
            <person name="Traylor-Knowles N."/>
        </authorList>
    </citation>
    <scope>NUCLEOTIDE SEQUENCE [LARGE SCALE GENOMIC DNA]</scope>
    <source>
        <strain evidence="2">RSMAS</strain>
        <tissue evidence="2">Whole animal</tissue>
    </source>
</reference>
<dbReference type="PANTHER" id="PTHR47526">
    <property type="entry name" value="ATP-DEPENDENT DNA HELICASE"/>
    <property type="match status" value="1"/>
</dbReference>
<evidence type="ECO:0000313" key="3">
    <source>
        <dbReference type="Proteomes" id="UP000275408"/>
    </source>
</evidence>
<dbReference type="AlphaFoldDB" id="A0A3M6U0D7"/>
<accession>A0A3M6U0D7</accession>
<sequence>KLQTKEGSLPCPNTLHSDWTSDFSDFPNFTYGDMYAYLINKEGYDHESLKAYKSFEGYRLFWDGHVLKLMKNKNLFNGYHYVKFGVKPTEREKTQVGQKPTYDGWIIIQSDGSVYTAHCPCIGGADGACRHIGASLIDLEATLRENVVITCTGRKCTWKQRKRTHEGMTKGSAMDFTKPTLNKEKKKRLKPRCDTYDPRTSYDMNVNLAENFRKLVAETVPSAVLLHLLPDPDTCNGQHPQLDSENVNDIREENSIVTTFTLDSLSPMKPLPPSLDEIKERGKAIKRKLQFTDDEIDAVEKKTKLQSDAIDWFQYRTGRITASHCKRIASLKLTTSPTKALKEVLSYNQVPLTAAMKEGLAKEDEIEQALIKYMKQNGHSDIKVEKCGFVISKTHGHIGASPDRIIYDQSESSPGVVEMKFLQVKSGETLEDILLKQHICIKRSNGIALNRNHKYFYQLHQQMFATTYPWGIFVACGRDGGIYVEKVLFDQEFWSPVLVKLDSFFDSVILPELAFPKVKYGQNRTVLYSTDK</sequence>
<keyword evidence="3" id="KW-1185">Reference proteome</keyword>
<feature type="non-terminal residue" evidence="2">
    <location>
        <position position="1"/>
    </location>
</feature>
<dbReference type="Pfam" id="PF09588">
    <property type="entry name" value="YqaJ"/>
    <property type="match status" value="1"/>
</dbReference>
<dbReference type="STRING" id="46731.A0A3M6U0D7"/>
<dbReference type="InterPro" id="IPR011604">
    <property type="entry name" value="PDDEXK-like_dom_sf"/>
</dbReference>
<dbReference type="GO" id="GO:0006281">
    <property type="term" value="P:DNA repair"/>
    <property type="evidence" value="ECO:0007669"/>
    <property type="project" value="UniProtKB-ARBA"/>
</dbReference>
<dbReference type="Gene3D" id="3.90.320.10">
    <property type="match status" value="1"/>
</dbReference>
<feature type="domain" description="YqaJ viral recombinase" evidence="1">
    <location>
        <begin position="311"/>
        <end position="468"/>
    </location>
</feature>
<dbReference type="CDD" id="cd22343">
    <property type="entry name" value="PDDEXK_lambda_exonuclease-like"/>
    <property type="match status" value="1"/>
</dbReference>
<name>A0A3M6U0D7_POCDA</name>
<dbReference type="Proteomes" id="UP000275408">
    <property type="component" value="Unassembled WGS sequence"/>
</dbReference>
<comment type="caution">
    <text evidence="2">The sequence shown here is derived from an EMBL/GenBank/DDBJ whole genome shotgun (WGS) entry which is preliminary data.</text>
</comment>
<dbReference type="InterPro" id="IPR019080">
    <property type="entry name" value="YqaJ_viral_recombinase"/>
</dbReference>
<protein>
    <recommendedName>
        <fullName evidence="1">YqaJ viral recombinase domain-containing protein</fullName>
    </recommendedName>
</protein>
<evidence type="ECO:0000259" key="1">
    <source>
        <dbReference type="Pfam" id="PF09588"/>
    </source>
</evidence>
<proteinExistence type="predicted"/>